<comment type="caution">
    <text evidence="1">The sequence shown here is derived from an EMBL/GenBank/DDBJ whole genome shotgun (WGS) entry which is preliminary data.</text>
</comment>
<evidence type="ECO:0000313" key="1">
    <source>
        <dbReference type="EMBL" id="OLS61807.1"/>
    </source>
</evidence>
<name>A0A1Q9R335_PSEPU</name>
<evidence type="ECO:0000313" key="2">
    <source>
        <dbReference type="Proteomes" id="UP000186736"/>
    </source>
</evidence>
<dbReference type="Proteomes" id="UP000186736">
    <property type="component" value="Unassembled WGS sequence"/>
</dbReference>
<organism evidence="1 2">
    <name type="scientific">Pseudomonas putida</name>
    <name type="common">Arthrobacter siderocapsulatus</name>
    <dbReference type="NCBI Taxonomy" id="303"/>
    <lineage>
        <taxon>Bacteria</taxon>
        <taxon>Pseudomonadati</taxon>
        <taxon>Pseudomonadota</taxon>
        <taxon>Gammaproteobacteria</taxon>
        <taxon>Pseudomonadales</taxon>
        <taxon>Pseudomonadaceae</taxon>
        <taxon>Pseudomonas</taxon>
    </lineage>
</organism>
<protein>
    <recommendedName>
        <fullName evidence="3">DUF2599 domain-containing protein</fullName>
    </recommendedName>
</protein>
<sequence length="474" mass="51364">MRTSTDKALSPLTLLFSLAVLLVPWSAARAETCGQTVQFLQELYNRTVDVCPSGEPASSCSGIMLRGTQRANPALGQSWDIWKPNPQTVAKGASSYSYLRADINFPALAVQTTNGFIIAPTENLCQGQQPSYVQCAFPQDGWTWERGDRGCGDNKATVGREDHCQNLGITTGAAWISDFRGRAKAAGNQLRTQCGFDMSRGRGQAGRAEAFKDFLDARRLSNASEFQIPNELMVSNNVDPNILAFFYSDASGRVDALKNQADYLARTGEYRPVVRVQLPRTQGAKAQFFCDDQQMAFRGSSRSPGFCKAGKAPTPGFGAPVGTPASPAAQDQSAQALQAAGVVQQGQVPGTGNVPVPSPQRCTQYIESATWVQRDEVGYGRIWSLSVTPTACGRQIRADDNAAMYSELVRKYGNDPRWDESGTAGTMYTQLVCHAITVRDKPQWNLEPKRVNLSLSAATTLPYACNSLPSDAGR</sequence>
<proteinExistence type="predicted"/>
<gene>
    <name evidence="1" type="ORF">PSEMO_33510</name>
</gene>
<dbReference type="OrthoDB" id="6766953at2"/>
<reference evidence="1 2" key="1">
    <citation type="submission" date="2016-10" db="EMBL/GenBank/DDBJ databases">
        <title>Genome Sequence of Pseudomonas putida GM4FR.</title>
        <authorList>
            <person name="Poehlein A."/>
            <person name="Wemheuer F."/>
            <person name="Hollensteiner J."/>
            <person name="Wemheuer B."/>
        </authorList>
    </citation>
    <scope>NUCLEOTIDE SEQUENCE [LARGE SCALE GENOMIC DNA]</scope>
    <source>
        <strain evidence="1 2">GM4FR</strain>
    </source>
</reference>
<dbReference type="EMBL" id="MKZO01000027">
    <property type="protein sequence ID" value="OLS61807.1"/>
    <property type="molecule type" value="Genomic_DNA"/>
</dbReference>
<accession>A0A1Q9R335</accession>
<dbReference type="AlphaFoldDB" id="A0A1Q9R335"/>
<dbReference type="InterPro" id="IPR019719">
    <property type="entry name" value="DUF2599"/>
</dbReference>
<evidence type="ECO:0008006" key="3">
    <source>
        <dbReference type="Google" id="ProtNLM"/>
    </source>
</evidence>
<dbReference type="RefSeq" id="WP_075804158.1">
    <property type="nucleotide sequence ID" value="NZ_MKZO01000027.1"/>
</dbReference>
<dbReference type="Pfam" id="PF10783">
    <property type="entry name" value="DUF2599"/>
    <property type="match status" value="1"/>
</dbReference>